<evidence type="ECO:0000313" key="3">
    <source>
        <dbReference type="Proteomes" id="UP001293254"/>
    </source>
</evidence>
<reference evidence="2" key="1">
    <citation type="submission" date="2020-06" db="EMBL/GenBank/DDBJ databases">
        <authorList>
            <person name="Li T."/>
            <person name="Hu X."/>
            <person name="Zhang T."/>
            <person name="Song X."/>
            <person name="Zhang H."/>
            <person name="Dai N."/>
            <person name="Sheng W."/>
            <person name="Hou X."/>
            <person name="Wei L."/>
        </authorList>
    </citation>
    <scope>NUCLEOTIDE SEQUENCE</scope>
    <source>
        <strain evidence="2">3651</strain>
        <tissue evidence="2">Leaf</tissue>
    </source>
</reference>
<dbReference type="AlphaFoldDB" id="A0AAE2CAJ5"/>
<dbReference type="EMBL" id="JACGWO010000011">
    <property type="protein sequence ID" value="KAK4415083.1"/>
    <property type="molecule type" value="Genomic_DNA"/>
</dbReference>
<evidence type="ECO:0000313" key="2">
    <source>
        <dbReference type="EMBL" id="KAK4415083.1"/>
    </source>
</evidence>
<feature type="transmembrane region" description="Helical" evidence="1">
    <location>
        <begin position="87"/>
        <end position="110"/>
    </location>
</feature>
<protein>
    <submittedName>
        <fullName evidence="2">Uncharacterized protein</fullName>
    </submittedName>
</protein>
<comment type="caution">
    <text evidence="2">The sequence shown here is derived from an EMBL/GenBank/DDBJ whole genome shotgun (WGS) entry which is preliminary data.</text>
</comment>
<keyword evidence="3" id="KW-1185">Reference proteome</keyword>
<dbReference type="Proteomes" id="UP001293254">
    <property type="component" value="Unassembled WGS sequence"/>
</dbReference>
<evidence type="ECO:0000256" key="1">
    <source>
        <dbReference type="SAM" id="Phobius"/>
    </source>
</evidence>
<accession>A0AAE2CAJ5</accession>
<proteinExistence type="predicted"/>
<name>A0AAE2CAJ5_9LAMI</name>
<gene>
    <name evidence="2" type="ORF">Salat_2615400</name>
</gene>
<keyword evidence="1" id="KW-0812">Transmembrane</keyword>
<keyword evidence="1" id="KW-1133">Transmembrane helix</keyword>
<sequence length="216" mass="24491">MASYDIFCLIFPRFYRIFGDLIGSAVLCHDSVRGLFFTRPLLSYSNLSWLLLVSSQVQLTSFRLYFYEVIPNASSQNDTRPFLCEVIPMRSLVAFLLFAFFVSLSFAHIISPSSSLSRNLLIRREGTFENLFELNPFGGLLVKTHSIPSSSSRIAPSSSPIVQVHGLWSYDLRLDILRFLLIISSSSYSFFTSKNQGKDDPSHQGFLLQRGLLFFG</sequence>
<keyword evidence="1" id="KW-0472">Membrane</keyword>
<organism evidence="2 3">
    <name type="scientific">Sesamum alatum</name>
    <dbReference type="NCBI Taxonomy" id="300844"/>
    <lineage>
        <taxon>Eukaryota</taxon>
        <taxon>Viridiplantae</taxon>
        <taxon>Streptophyta</taxon>
        <taxon>Embryophyta</taxon>
        <taxon>Tracheophyta</taxon>
        <taxon>Spermatophyta</taxon>
        <taxon>Magnoliopsida</taxon>
        <taxon>eudicotyledons</taxon>
        <taxon>Gunneridae</taxon>
        <taxon>Pentapetalae</taxon>
        <taxon>asterids</taxon>
        <taxon>lamiids</taxon>
        <taxon>Lamiales</taxon>
        <taxon>Pedaliaceae</taxon>
        <taxon>Sesamum</taxon>
    </lineage>
</organism>
<reference evidence="2" key="2">
    <citation type="journal article" date="2024" name="Plant">
        <title>Genomic evolution and insights into agronomic trait innovations of Sesamum species.</title>
        <authorList>
            <person name="Miao H."/>
            <person name="Wang L."/>
            <person name="Qu L."/>
            <person name="Liu H."/>
            <person name="Sun Y."/>
            <person name="Le M."/>
            <person name="Wang Q."/>
            <person name="Wei S."/>
            <person name="Zheng Y."/>
            <person name="Lin W."/>
            <person name="Duan Y."/>
            <person name="Cao H."/>
            <person name="Xiong S."/>
            <person name="Wang X."/>
            <person name="Wei L."/>
            <person name="Li C."/>
            <person name="Ma Q."/>
            <person name="Ju M."/>
            <person name="Zhao R."/>
            <person name="Li G."/>
            <person name="Mu C."/>
            <person name="Tian Q."/>
            <person name="Mei H."/>
            <person name="Zhang T."/>
            <person name="Gao T."/>
            <person name="Zhang H."/>
        </authorList>
    </citation>
    <scope>NUCLEOTIDE SEQUENCE</scope>
    <source>
        <strain evidence="2">3651</strain>
    </source>
</reference>